<comment type="caution">
    <text evidence="2">The sequence shown here is derived from an EMBL/GenBank/DDBJ whole genome shotgun (WGS) entry which is preliminary data.</text>
</comment>
<name>A0ABW1PEF5_9PSEU</name>
<accession>A0ABW1PEF5</accession>
<reference evidence="3" key="1">
    <citation type="journal article" date="2019" name="Int. J. Syst. Evol. Microbiol.">
        <title>The Global Catalogue of Microorganisms (GCM) 10K type strain sequencing project: providing services to taxonomists for standard genome sequencing and annotation.</title>
        <authorList>
            <consortium name="The Broad Institute Genomics Platform"/>
            <consortium name="The Broad Institute Genome Sequencing Center for Infectious Disease"/>
            <person name="Wu L."/>
            <person name="Ma J."/>
        </authorList>
    </citation>
    <scope>NUCLEOTIDE SEQUENCE [LARGE SCALE GENOMIC DNA]</scope>
    <source>
        <strain evidence="3">CGMCC 4.7246</strain>
    </source>
</reference>
<evidence type="ECO:0000256" key="1">
    <source>
        <dbReference type="SAM" id="SignalP"/>
    </source>
</evidence>
<organism evidence="2 3">
    <name type="scientific">Saccharothrix lopnurensis</name>
    <dbReference type="NCBI Taxonomy" id="1670621"/>
    <lineage>
        <taxon>Bacteria</taxon>
        <taxon>Bacillati</taxon>
        <taxon>Actinomycetota</taxon>
        <taxon>Actinomycetes</taxon>
        <taxon>Pseudonocardiales</taxon>
        <taxon>Pseudonocardiaceae</taxon>
        <taxon>Saccharothrix</taxon>
    </lineage>
</organism>
<dbReference type="Gene3D" id="2.80.10.50">
    <property type="match status" value="1"/>
</dbReference>
<protein>
    <submittedName>
        <fullName evidence="2">RICIN domain-containing protein</fullName>
    </submittedName>
</protein>
<dbReference type="PROSITE" id="PS50231">
    <property type="entry name" value="RICIN_B_LECTIN"/>
    <property type="match status" value="1"/>
</dbReference>
<proteinExistence type="predicted"/>
<evidence type="ECO:0000313" key="3">
    <source>
        <dbReference type="Proteomes" id="UP001596220"/>
    </source>
</evidence>
<keyword evidence="1" id="KW-0732">Signal</keyword>
<dbReference type="InterPro" id="IPR035992">
    <property type="entry name" value="Ricin_B-like_lectins"/>
</dbReference>
<dbReference type="RefSeq" id="WP_380640811.1">
    <property type="nucleotide sequence ID" value="NZ_JBHSQO010000045.1"/>
</dbReference>
<dbReference type="SUPFAM" id="SSF50370">
    <property type="entry name" value="Ricin B-like lectins"/>
    <property type="match status" value="1"/>
</dbReference>
<sequence length="150" mass="15879">MRTLSTVLIALLALAPAAAAAEYDEVVVGRAGLPGLALTAGARSEPVVLGPRTGRPDQLWRFHPDDAGAFTTVVHPRLRGCLTAYSPAAVEVLECIGAQGQSWVEHTRPRGSFALESALHRGECLTGPRAFAAVALGPCREDDPLQSWTR</sequence>
<feature type="signal peptide" evidence="1">
    <location>
        <begin position="1"/>
        <end position="20"/>
    </location>
</feature>
<dbReference type="EMBL" id="JBHSQO010000045">
    <property type="protein sequence ID" value="MFC6093524.1"/>
    <property type="molecule type" value="Genomic_DNA"/>
</dbReference>
<dbReference type="Proteomes" id="UP001596220">
    <property type="component" value="Unassembled WGS sequence"/>
</dbReference>
<evidence type="ECO:0000313" key="2">
    <source>
        <dbReference type="EMBL" id="MFC6093524.1"/>
    </source>
</evidence>
<feature type="chain" id="PRO_5046950645" evidence="1">
    <location>
        <begin position="21"/>
        <end position="150"/>
    </location>
</feature>
<gene>
    <name evidence="2" type="ORF">ACFP3R_29995</name>
</gene>
<dbReference type="CDD" id="cd00161">
    <property type="entry name" value="beta-trefoil_Ricin-like"/>
    <property type="match status" value="1"/>
</dbReference>
<keyword evidence="3" id="KW-1185">Reference proteome</keyword>